<dbReference type="EC" id="2.4.1.182" evidence="2 10"/>
<keyword evidence="12" id="KW-1185">Reference proteome</keyword>
<evidence type="ECO:0000256" key="8">
    <source>
        <dbReference type="ARBA" id="ARBA00023098"/>
    </source>
</evidence>
<dbReference type="Pfam" id="PF02684">
    <property type="entry name" value="LpxB"/>
    <property type="match status" value="1"/>
</dbReference>
<dbReference type="CAZy" id="GT19">
    <property type="family name" value="Glycosyltransferase Family 19"/>
</dbReference>
<evidence type="ECO:0000256" key="7">
    <source>
        <dbReference type="ARBA" id="ARBA00022679"/>
    </source>
</evidence>
<evidence type="ECO:0000256" key="5">
    <source>
        <dbReference type="ARBA" id="ARBA00022556"/>
    </source>
</evidence>
<comment type="function">
    <text evidence="1">Condensation of UDP-2,3-diacylglucosamine and 2,3-diacylglucosamine-1-phosphate to form lipid A disaccharide, a precursor of lipid A, a phosphorylated glycolipid that anchors the lipopolysaccharide to the outer membrane of the cell.</text>
</comment>
<dbReference type="PANTHER" id="PTHR30372:SF4">
    <property type="entry name" value="LIPID-A-DISACCHARIDE SYNTHASE, MITOCHONDRIAL-RELATED"/>
    <property type="match status" value="1"/>
</dbReference>
<evidence type="ECO:0000256" key="4">
    <source>
        <dbReference type="ARBA" id="ARBA00022516"/>
    </source>
</evidence>
<dbReference type="Proteomes" id="UP000002495">
    <property type="component" value="Chromosome"/>
</dbReference>
<keyword evidence="4" id="KW-0444">Lipid biosynthesis</keyword>
<dbReference type="eggNOG" id="COG0763">
    <property type="taxonomic scope" value="Bacteria"/>
</dbReference>
<accession>Q7VI01</accession>
<dbReference type="GO" id="GO:0005543">
    <property type="term" value="F:phospholipid binding"/>
    <property type="evidence" value="ECO:0007669"/>
    <property type="project" value="TreeGrafter"/>
</dbReference>
<dbReference type="GO" id="GO:0016020">
    <property type="term" value="C:membrane"/>
    <property type="evidence" value="ECO:0007669"/>
    <property type="project" value="GOC"/>
</dbReference>
<evidence type="ECO:0000313" key="11">
    <source>
        <dbReference type="EMBL" id="AAP77407.1"/>
    </source>
</evidence>
<protein>
    <recommendedName>
        <fullName evidence="3 10">Lipid-A-disaccharide synthase</fullName>
        <ecNumber evidence="2 10">2.4.1.182</ecNumber>
    </recommendedName>
</protein>
<evidence type="ECO:0000256" key="10">
    <source>
        <dbReference type="NCBIfam" id="TIGR00215"/>
    </source>
</evidence>
<dbReference type="RefSeq" id="WP_011115650.1">
    <property type="nucleotide sequence ID" value="NC_004917.1"/>
</dbReference>
<reference evidence="11 12" key="1">
    <citation type="journal article" date="2003" name="Proc. Natl. Acad. Sci. U.S.A.">
        <title>The complete genome sequence of the carcinogenic bacterium Helicobacter hepaticus.</title>
        <authorList>
            <person name="Suerbaum S."/>
            <person name="Josenhans C."/>
            <person name="Sterzenbach T."/>
            <person name="Drescher B."/>
            <person name="Brandt P."/>
            <person name="Bell M."/>
            <person name="Droege M."/>
            <person name="Fartmann B."/>
            <person name="Fischer H.-P."/>
            <person name="Ge Z."/>
            <person name="Hoerster A."/>
            <person name="Holland R."/>
            <person name="Klein K."/>
            <person name="Koenig J."/>
            <person name="Macko L."/>
            <person name="Mendz G.L."/>
            <person name="Nyakatura G."/>
            <person name="Schauer D.B."/>
            <person name="Shen Z."/>
            <person name="Weber J."/>
            <person name="Frosch M."/>
            <person name="Fox J.G."/>
        </authorList>
    </citation>
    <scope>NUCLEOTIDE SEQUENCE [LARGE SCALE GENOMIC DNA]</scope>
    <source>
        <strain evidence="12">ATCC 51449 / 3B1</strain>
    </source>
</reference>
<comment type="catalytic activity">
    <reaction evidence="9">
        <text>a lipid X + a UDP-2-N,3-O-bis[(3R)-3-hydroxyacyl]-alpha-D-glucosamine = a lipid A disaccharide + UDP + H(+)</text>
        <dbReference type="Rhea" id="RHEA:67828"/>
        <dbReference type="ChEBI" id="CHEBI:15378"/>
        <dbReference type="ChEBI" id="CHEBI:58223"/>
        <dbReference type="ChEBI" id="CHEBI:137748"/>
        <dbReference type="ChEBI" id="CHEBI:176338"/>
        <dbReference type="ChEBI" id="CHEBI:176343"/>
        <dbReference type="EC" id="2.4.1.182"/>
    </reaction>
</comment>
<organism evidence="11 12">
    <name type="scientific">Helicobacter hepaticus (strain ATCC 51449 / 3B1)</name>
    <dbReference type="NCBI Taxonomy" id="235279"/>
    <lineage>
        <taxon>Bacteria</taxon>
        <taxon>Pseudomonadati</taxon>
        <taxon>Campylobacterota</taxon>
        <taxon>Epsilonproteobacteria</taxon>
        <taxon>Campylobacterales</taxon>
        <taxon>Helicobacteraceae</taxon>
        <taxon>Helicobacter</taxon>
    </lineage>
</organism>
<keyword evidence="5" id="KW-0441">Lipid A biosynthesis</keyword>
<evidence type="ECO:0000256" key="9">
    <source>
        <dbReference type="ARBA" id="ARBA00048975"/>
    </source>
</evidence>
<dbReference type="KEGG" id="hhe:HH_0810"/>
<keyword evidence="6 11" id="KW-0328">Glycosyltransferase</keyword>
<dbReference type="SUPFAM" id="SSF53756">
    <property type="entry name" value="UDP-Glycosyltransferase/glycogen phosphorylase"/>
    <property type="match status" value="1"/>
</dbReference>
<evidence type="ECO:0000313" key="12">
    <source>
        <dbReference type="Proteomes" id="UP000002495"/>
    </source>
</evidence>
<dbReference type="PANTHER" id="PTHR30372">
    <property type="entry name" value="LIPID-A-DISACCHARIDE SYNTHASE"/>
    <property type="match status" value="1"/>
</dbReference>
<keyword evidence="8" id="KW-0443">Lipid metabolism</keyword>
<dbReference type="GO" id="GO:0009245">
    <property type="term" value="P:lipid A biosynthetic process"/>
    <property type="evidence" value="ECO:0007669"/>
    <property type="project" value="UniProtKB-UniRule"/>
</dbReference>
<gene>
    <name evidence="11" type="primary">lpxB</name>
    <name evidence="11" type="ordered locus">HH_0810</name>
</gene>
<dbReference type="HOGENOM" id="CLU_036577_3_1_7"/>
<proteinExistence type="predicted"/>
<evidence type="ECO:0000256" key="1">
    <source>
        <dbReference type="ARBA" id="ARBA00002056"/>
    </source>
</evidence>
<dbReference type="NCBIfam" id="TIGR00215">
    <property type="entry name" value="lpxB"/>
    <property type="match status" value="1"/>
</dbReference>
<name>Q7VI01_HELHP</name>
<evidence type="ECO:0000256" key="2">
    <source>
        <dbReference type="ARBA" id="ARBA00012687"/>
    </source>
</evidence>
<dbReference type="EMBL" id="AE017125">
    <property type="protein sequence ID" value="AAP77407.1"/>
    <property type="molecule type" value="Genomic_DNA"/>
</dbReference>
<keyword evidence="7 11" id="KW-0808">Transferase</keyword>
<sequence length="388" mass="43873">MQYQSAYTTPKRLFVSACEPSANLHLKFLAQNLDKSTHICGVFEPETFTNFPYASPSYTLKDFAIMGFFDVIKKLAFFKRAIKEMSELAAQCDVVLLMDSSSFNLPIAKTLKKNTTKVPVIYYILPQVWAWKPWRAKEIESVCDYLCAILPFELQMYPNAVAENRAFYVGHPLLDEIPTLKEQPLPLENGKIAFMPGSRKGEIKRIFPIFAAVAKEIANPKILVLPEHFKNLDKEAMHNIYGEDIHYFELSFDANSALLESSFAFVCSGTATLQATLIGTPLVLGYKTRTIDVMIARAFVKLKHIGLANILYNALHCGNPRTGEKEIHTELIQSSLTKENLLNIYHATNAHEFFAKAKEIRSYLACGSAERVIKLLDKLLKERGIYDL</sequence>
<dbReference type="AlphaFoldDB" id="Q7VI01"/>
<evidence type="ECO:0000256" key="6">
    <source>
        <dbReference type="ARBA" id="ARBA00022676"/>
    </source>
</evidence>
<dbReference type="OrthoDB" id="9801642at2"/>
<evidence type="ECO:0000256" key="3">
    <source>
        <dbReference type="ARBA" id="ARBA00020902"/>
    </source>
</evidence>
<dbReference type="STRING" id="235279.HH_0810"/>
<dbReference type="GO" id="GO:0008915">
    <property type="term" value="F:lipid-A-disaccharide synthase activity"/>
    <property type="evidence" value="ECO:0007669"/>
    <property type="project" value="UniProtKB-UniRule"/>
</dbReference>
<dbReference type="InterPro" id="IPR003835">
    <property type="entry name" value="Glyco_trans_19"/>
</dbReference>